<dbReference type="Proteomes" id="UP000501690">
    <property type="component" value="Linkage Group LG4"/>
</dbReference>
<evidence type="ECO:0000313" key="2">
    <source>
        <dbReference type="Proteomes" id="UP000501690"/>
    </source>
</evidence>
<dbReference type="EMBL" id="CP039348">
    <property type="protein sequence ID" value="QCD89559.1"/>
    <property type="molecule type" value="Genomic_DNA"/>
</dbReference>
<name>A0A4D6LLB0_VIGUN</name>
<keyword evidence="2" id="KW-1185">Reference proteome</keyword>
<gene>
    <name evidence="1" type="ORF">DEO72_LG4g505</name>
</gene>
<accession>A0A4D6LLB0</accession>
<organism evidence="1 2">
    <name type="scientific">Vigna unguiculata</name>
    <name type="common">Cowpea</name>
    <dbReference type="NCBI Taxonomy" id="3917"/>
    <lineage>
        <taxon>Eukaryota</taxon>
        <taxon>Viridiplantae</taxon>
        <taxon>Streptophyta</taxon>
        <taxon>Embryophyta</taxon>
        <taxon>Tracheophyta</taxon>
        <taxon>Spermatophyta</taxon>
        <taxon>Magnoliopsida</taxon>
        <taxon>eudicotyledons</taxon>
        <taxon>Gunneridae</taxon>
        <taxon>Pentapetalae</taxon>
        <taxon>rosids</taxon>
        <taxon>fabids</taxon>
        <taxon>Fabales</taxon>
        <taxon>Fabaceae</taxon>
        <taxon>Papilionoideae</taxon>
        <taxon>50 kb inversion clade</taxon>
        <taxon>NPAAA clade</taxon>
        <taxon>indigoferoid/millettioid clade</taxon>
        <taxon>Phaseoleae</taxon>
        <taxon>Vigna</taxon>
    </lineage>
</organism>
<dbReference type="AlphaFoldDB" id="A0A4D6LLB0"/>
<protein>
    <submittedName>
        <fullName evidence="1">Uncharacterized protein</fullName>
    </submittedName>
</protein>
<proteinExistence type="predicted"/>
<reference evidence="1 2" key="1">
    <citation type="submission" date="2019-04" db="EMBL/GenBank/DDBJ databases">
        <title>An improved genome assembly and genetic linkage map for asparagus bean, Vigna unguiculata ssp. sesquipedialis.</title>
        <authorList>
            <person name="Xia Q."/>
            <person name="Zhang R."/>
            <person name="Dong Y."/>
        </authorList>
    </citation>
    <scope>NUCLEOTIDE SEQUENCE [LARGE SCALE GENOMIC DNA]</scope>
    <source>
        <tissue evidence="1">Leaf</tissue>
    </source>
</reference>
<sequence>MLVTSPARLLAGQEEERWRWSRRGKGLSWMRVEEKTLAPRMRDRRNEKGGDLGGSGSRWRSLRWWLASRRGGMARWCSSCGPCKEEGSV</sequence>
<evidence type="ECO:0000313" key="1">
    <source>
        <dbReference type="EMBL" id="QCD89559.1"/>
    </source>
</evidence>